<name>A0ABD6DKL4_9EURY</name>
<dbReference type="SUPFAM" id="SSF159071">
    <property type="entry name" value="TrmB C-terminal domain-like"/>
    <property type="match status" value="1"/>
</dbReference>
<dbReference type="SUPFAM" id="SSF46785">
    <property type="entry name" value="Winged helix' DNA-binding domain"/>
    <property type="match status" value="1"/>
</dbReference>
<dbReference type="InterPro" id="IPR051797">
    <property type="entry name" value="TrmB-like"/>
</dbReference>
<reference evidence="4 5" key="1">
    <citation type="journal article" date="2019" name="Int. J. Syst. Evol. Microbiol.">
        <title>The Global Catalogue of Microorganisms (GCM) 10K type strain sequencing project: providing services to taxonomists for standard genome sequencing and annotation.</title>
        <authorList>
            <consortium name="The Broad Institute Genomics Platform"/>
            <consortium name="The Broad Institute Genome Sequencing Center for Infectious Disease"/>
            <person name="Wu L."/>
            <person name="Ma J."/>
        </authorList>
    </citation>
    <scope>NUCLEOTIDE SEQUENCE [LARGE SCALE GENOMIC DNA]</scope>
    <source>
        <strain evidence="4 5">CGMCC 1.10390</strain>
    </source>
</reference>
<dbReference type="Gene3D" id="1.10.10.10">
    <property type="entry name" value="Winged helix-like DNA-binding domain superfamily/Winged helix DNA-binding domain"/>
    <property type="match status" value="1"/>
</dbReference>
<dbReference type="Proteomes" id="UP001597034">
    <property type="component" value="Unassembled WGS sequence"/>
</dbReference>
<dbReference type="Pfam" id="PF11495">
    <property type="entry name" value="Regulator_TrmB"/>
    <property type="match status" value="1"/>
</dbReference>
<dbReference type="RefSeq" id="WP_256398610.1">
    <property type="nucleotide sequence ID" value="NZ_JANHJR010000001.1"/>
</dbReference>
<keyword evidence="5" id="KW-1185">Reference proteome</keyword>
<feature type="domain" description="Transcription regulator TrmB N-terminal" evidence="2">
    <location>
        <begin position="10"/>
        <end position="76"/>
    </location>
</feature>
<dbReference type="CDD" id="cd09124">
    <property type="entry name" value="PLDc_like_TrmB_middle"/>
    <property type="match status" value="1"/>
</dbReference>
<dbReference type="InterPro" id="IPR002831">
    <property type="entry name" value="Tscrpt_reg_TrmB_N"/>
</dbReference>
<protein>
    <submittedName>
        <fullName evidence="4">TrmB family transcriptional regulator</fullName>
    </submittedName>
</protein>
<evidence type="ECO:0000313" key="4">
    <source>
        <dbReference type="EMBL" id="MFD1645867.1"/>
    </source>
</evidence>
<dbReference type="EMBL" id="JBHUDO010000002">
    <property type="protein sequence ID" value="MFD1645867.1"/>
    <property type="molecule type" value="Genomic_DNA"/>
</dbReference>
<comment type="similarity">
    <text evidence="1">Belongs to the transcriptional regulator TrmB family.</text>
</comment>
<organism evidence="4 5">
    <name type="scientific">Haloarchaeobius litoreus</name>
    <dbReference type="NCBI Taxonomy" id="755306"/>
    <lineage>
        <taxon>Archaea</taxon>
        <taxon>Methanobacteriati</taxon>
        <taxon>Methanobacteriota</taxon>
        <taxon>Stenosarchaea group</taxon>
        <taxon>Halobacteria</taxon>
        <taxon>Halobacteriales</taxon>
        <taxon>Halorubellaceae</taxon>
        <taxon>Haloarchaeobius</taxon>
    </lineage>
</organism>
<evidence type="ECO:0000256" key="1">
    <source>
        <dbReference type="ARBA" id="ARBA00007287"/>
    </source>
</evidence>
<evidence type="ECO:0000259" key="2">
    <source>
        <dbReference type="Pfam" id="PF01978"/>
    </source>
</evidence>
<dbReference type="PANTHER" id="PTHR34293:SF1">
    <property type="entry name" value="HTH-TYPE TRANSCRIPTIONAL REGULATOR TRMBL2"/>
    <property type="match status" value="1"/>
</dbReference>
<proteinExistence type="inferred from homology"/>
<dbReference type="InterPro" id="IPR036390">
    <property type="entry name" value="WH_DNA-bd_sf"/>
</dbReference>
<sequence>MESDALRDVLEEAELSPYQADAYVALLDLGTASARELVAACDVPDPRIYDVVRSLEDRGYVETYEHENLRVRAHSPADVLEDLTARADRFEAAADEIEDRWEQPELDRHSASIVKRFQTVVDRARLFIEDAENQIQLSASPEQFEQLEAALSEALDRGVYIQLCIYTDVDAGEEIPDRTRLAAASTEARHRPLPSPFVALVDRQKACFAPHEYTLNEYGVLVDDRLHEYVFHWYYVGCLWEICDELYSARNDSPPIEYIDIREFIRDVEPLLMAGETIHVRVEGKAIDDGEPIEVAGVVADTFYEGNSEGGGHRTPLAQLAGRASITVDTGEGLFTVGGEGAMLEDIEGMRVTVLERDA</sequence>
<dbReference type="InterPro" id="IPR021586">
    <property type="entry name" value="Tscrpt_reg_TrmB_C"/>
</dbReference>
<dbReference type="Pfam" id="PF01978">
    <property type="entry name" value="TrmB"/>
    <property type="match status" value="1"/>
</dbReference>
<evidence type="ECO:0000259" key="3">
    <source>
        <dbReference type="Pfam" id="PF11495"/>
    </source>
</evidence>
<dbReference type="AlphaFoldDB" id="A0ABD6DKL4"/>
<comment type="caution">
    <text evidence="4">The sequence shown here is derived from an EMBL/GenBank/DDBJ whole genome shotgun (WGS) entry which is preliminary data.</text>
</comment>
<gene>
    <name evidence="4" type="ORF">ACFSBL_09240</name>
</gene>
<evidence type="ECO:0000313" key="5">
    <source>
        <dbReference type="Proteomes" id="UP001597034"/>
    </source>
</evidence>
<feature type="domain" description="Transcription regulator TrmB C-terminal" evidence="3">
    <location>
        <begin position="112"/>
        <end position="354"/>
    </location>
</feature>
<accession>A0ABD6DKL4</accession>
<dbReference type="InterPro" id="IPR036388">
    <property type="entry name" value="WH-like_DNA-bd_sf"/>
</dbReference>
<dbReference type="PANTHER" id="PTHR34293">
    <property type="entry name" value="HTH-TYPE TRANSCRIPTIONAL REGULATOR TRMBL2"/>
    <property type="match status" value="1"/>
</dbReference>